<dbReference type="Proteomes" id="UP000807115">
    <property type="component" value="Chromosome 2"/>
</dbReference>
<dbReference type="InterPro" id="IPR000795">
    <property type="entry name" value="T_Tr_GTP-bd_dom"/>
</dbReference>
<dbReference type="Pfam" id="PF00009">
    <property type="entry name" value="GTP_EFTU"/>
    <property type="match status" value="1"/>
</dbReference>
<dbReference type="InterPro" id="IPR054696">
    <property type="entry name" value="GTP-eEF1A_C"/>
</dbReference>
<evidence type="ECO:0000259" key="5">
    <source>
        <dbReference type="PROSITE" id="PS51722"/>
    </source>
</evidence>
<dbReference type="InterPro" id="IPR009001">
    <property type="entry name" value="Transl_elong_EF1A/Init_IF2_C"/>
</dbReference>
<evidence type="ECO:0000313" key="6">
    <source>
        <dbReference type="EMBL" id="KAG0542280.1"/>
    </source>
</evidence>
<evidence type="ECO:0000256" key="3">
    <source>
        <dbReference type="ARBA" id="ARBA00022741"/>
    </source>
</evidence>
<dbReference type="FunFam" id="3.40.50.300:FF:000862">
    <property type="entry name" value="Eukaryotic peptide chain release factor GTP-binding subunit ERF3A"/>
    <property type="match status" value="1"/>
</dbReference>
<evidence type="ECO:0000256" key="1">
    <source>
        <dbReference type="ARBA" id="ARBA00003982"/>
    </source>
</evidence>
<dbReference type="InterPro" id="IPR050100">
    <property type="entry name" value="TRAFAC_GTPase_members"/>
</dbReference>
<dbReference type="GO" id="GO:0003924">
    <property type="term" value="F:GTPase activity"/>
    <property type="evidence" value="ECO:0007669"/>
    <property type="project" value="InterPro"/>
</dbReference>
<evidence type="ECO:0000313" key="7">
    <source>
        <dbReference type="Proteomes" id="UP000807115"/>
    </source>
</evidence>
<dbReference type="GO" id="GO:0005525">
    <property type="term" value="F:GTP binding"/>
    <property type="evidence" value="ECO:0007669"/>
    <property type="project" value="UniProtKB-KW"/>
</dbReference>
<dbReference type="AlphaFoldDB" id="A0A921RNJ3"/>
<dbReference type="CDD" id="cd03704">
    <property type="entry name" value="eRF3_C_III"/>
    <property type="match status" value="1"/>
</dbReference>
<organism evidence="6 7">
    <name type="scientific">Sorghum bicolor</name>
    <name type="common">Sorghum</name>
    <name type="synonym">Sorghum vulgare</name>
    <dbReference type="NCBI Taxonomy" id="4558"/>
    <lineage>
        <taxon>Eukaryota</taxon>
        <taxon>Viridiplantae</taxon>
        <taxon>Streptophyta</taxon>
        <taxon>Embryophyta</taxon>
        <taxon>Tracheophyta</taxon>
        <taxon>Spermatophyta</taxon>
        <taxon>Magnoliopsida</taxon>
        <taxon>Liliopsida</taxon>
        <taxon>Poales</taxon>
        <taxon>Poaceae</taxon>
        <taxon>PACMAD clade</taxon>
        <taxon>Panicoideae</taxon>
        <taxon>Andropogonodae</taxon>
        <taxon>Andropogoneae</taxon>
        <taxon>Sorghinae</taxon>
        <taxon>Sorghum</taxon>
    </lineage>
</organism>
<reference evidence="6" key="2">
    <citation type="submission" date="2020-10" db="EMBL/GenBank/DDBJ databases">
        <authorList>
            <person name="Cooper E.A."/>
            <person name="Brenton Z.W."/>
            <person name="Flinn B.S."/>
            <person name="Jenkins J."/>
            <person name="Shu S."/>
            <person name="Flowers D."/>
            <person name="Luo F."/>
            <person name="Wang Y."/>
            <person name="Xia P."/>
            <person name="Barry K."/>
            <person name="Daum C."/>
            <person name="Lipzen A."/>
            <person name="Yoshinaga Y."/>
            <person name="Schmutz J."/>
            <person name="Saski C."/>
            <person name="Vermerris W."/>
            <person name="Kresovich S."/>
        </authorList>
    </citation>
    <scope>NUCLEOTIDE SEQUENCE</scope>
</reference>
<evidence type="ECO:0000256" key="4">
    <source>
        <dbReference type="ARBA" id="ARBA00023134"/>
    </source>
</evidence>
<name>A0A921RNJ3_SORBI</name>
<dbReference type="SUPFAM" id="SSF52540">
    <property type="entry name" value="P-loop containing nucleoside triphosphate hydrolases"/>
    <property type="match status" value="1"/>
</dbReference>
<gene>
    <name evidence="6" type="ORF">BDA96_02G089600</name>
</gene>
<dbReference type="SUPFAM" id="SSF50465">
    <property type="entry name" value="EF-Tu/eEF-1alpha/eIF2-gamma C-terminal domain"/>
    <property type="match status" value="1"/>
</dbReference>
<dbReference type="InterPro" id="IPR027417">
    <property type="entry name" value="P-loop_NTPase"/>
</dbReference>
<accession>A0A921RNJ3</accession>
<proteinExistence type="inferred from homology"/>
<comment type="function">
    <text evidence="1">This protein promotes the GTP-dependent binding of aminoacyl-tRNA to the A-site of ribosomes during protein biosynthesis.</text>
</comment>
<dbReference type="PRINTS" id="PR00315">
    <property type="entry name" value="ELONGATNFCT"/>
</dbReference>
<comment type="caution">
    <text evidence="6">The sequence shown here is derived from an EMBL/GenBank/DDBJ whole genome shotgun (WGS) entry which is preliminary data.</text>
</comment>
<dbReference type="Gene3D" id="2.40.30.10">
    <property type="entry name" value="Translation factors"/>
    <property type="match status" value="2"/>
</dbReference>
<dbReference type="SUPFAM" id="SSF50447">
    <property type="entry name" value="Translation proteins"/>
    <property type="match status" value="1"/>
</dbReference>
<reference evidence="6" key="1">
    <citation type="journal article" date="2019" name="BMC Genomics">
        <title>A new reference genome for Sorghum bicolor reveals high levels of sequence similarity between sweet and grain genotypes: implications for the genetics of sugar metabolism.</title>
        <authorList>
            <person name="Cooper E.A."/>
            <person name="Brenton Z.W."/>
            <person name="Flinn B.S."/>
            <person name="Jenkins J."/>
            <person name="Shu S."/>
            <person name="Flowers D."/>
            <person name="Luo F."/>
            <person name="Wang Y."/>
            <person name="Xia P."/>
            <person name="Barry K."/>
            <person name="Daum C."/>
            <person name="Lipzen A."/>
            <person name="Yoshinaga Y."/>
            <person name="Schmutz J."/>
            <person name="Saski C."/>
            <person name="Vermerris W."/>
            <person name="Kresovich S."/>
        </authorList>
    </citation>
    <scope>NUCLEOTIDE SEQUENCE</scope>
</reference>
<feature type="non-terminal residue" evidence="6">
    <location>
        <position position="1"/>
    </location>
</feature>
<dbReference type="EMBL" id="CM027681">
    <property type="protein sequence ID" value="KAG0542280.1"/>
    <property type="molecule type" value="Genomic_DNA"/>
</dbReference>
<keyword evidence="4" id="KW-0342">GTP-binding</keyword>
<dbReference type="PANTHER" id="PTHR23115">
    <property type="entry name" value="TRANSLATION FACTOR"/>
    <property type="match status" value="1"/>
</dbReference>
<comment type="similarity">
    <text evidence="2">Belongs to the TRAFAC class translation factor GTPase superfamily. Classic translation factor GTPase family. EF-Tu/EF-1A subfamily.</text>
</comment>
<dbReference type="InterPro" id="IPR009000">
    <property type="entry name" value="Transl_B-barrel_sf"/>
</dbReference>
<evidence type="ECO:0000256" key="2">
    <source>
        <dbReference type="ARBA" id="ARBA00007249"/>
    </source>
</evidence>
<feature type="domain" description="Tr-type G" evidence="5">
    <location>
        <begin position="34"/>
        <end position="252"/>
    </location>
</feature>
<dbReference type="CDD" id="cd01883">
    <property type="entry name" value="EF1_alpha"/>
    <property type="match status" value="1"/>
</dbReference>
<sequence>VKEIQSSLESLELKTNAATQEDAHVVEDDVDETKRHLNVVFIGHVDAGKSTTGGQILFLSGQVDDRTIQKYEKEAKDKSRESWYMAYIMDTNEEERVKASEHTRFTILDAPGHKSYVPNMIAGASQADIGVLVISARKGEFETGYERGGQTREHVRLAKTLGVAKLVVVINKMDEPTVKWSKERYDEIEAKMVPFLKSSGYNVKKDVQFLPISGLVGTNMKTRMDKSICSWWDGPCLFEVLDRIEVPLRDPKGPVRMPIIDKYKDMGPVVMGKIESGTIREGDSLLSHVKVIGLKLDESKVRRAGPAENVCVKLSGVEEEDVMAVFSNPVGAVSEFIAQLQILELLDNAIFTAGYKGVLHIHSVVEESEIVELIEEIDMKKKKEADPKKKKPKRKPLFVKNGAIVICRIQANNLICVEKFSDFPQLGRFTLRTEGKTVAVGKVVDVLPAGSPTF</sequence>
<keyword evidence="3" id="KW-0547">Nucleotide-binding</keyword>
<dbReference type="PROSITE" id="PS51722">
    <property type="entry name" value="G_TR_2"/>
    <property type="match status" value="1"/>
</dbReference>
<dbReference type="FunFam" id="2.40.30.10:FF:000077">
    <property type="entry name" value="Putative translation elongation/initiation factor family protein"/>
    <property type="match status" value="1"/>
</dbReference>
<dbReference type="Gene3D" id="3.40.50.300">
    <property type="entry name" value="P-loop containing nucleotide triphosphate hydrolases"/>
    <property type="match status" value="1"/>
</dbReference>
<dbReference type="Pfam" id="PF22594">
    <property type="entry name" value="GTP-eEF1A_C"/>
    <property type="match status" value="1"/>
</dbReference>
<protein>
    <recommendedName>
        <fullName evidence="5">Tr-type G domain-containing protein</fullName>
    </recommendedName>
</protein>